<evidence type="ECO:0000313" key="1">
    <source>
        <dbReference type="EMBL" id="AKN80681.1"/>
    </source>
</evidence>
<gene>
    <name evidence="1" type="primary">PeluOrf-132</name>
</gene>
<dbReference type="GeneID" id="26040043"/>
<evidence type="ECO:0000313" key="2">
    <source>
        <dbReference type="Proteomes" id="UP000204667"/>
    </source>
</evidence>
<name>A0A0M3WNI8_9ABAC</name>
<organism evidence="1 2">
    <name type="scientific">Perigonia lusca single nucleopolyhedrovirus</name>
    <dbReference type="NCBI Taxonomy" id="1675865"/>
    <lineage>
        <taxon>Viruses</taxon>
        <taxon>Viruses incertae sedis</taxon>
        <taxon>Naldaviricetes</taxon>
        <taxon>Lefavirales</taxon>
        <taxon>Baculoviridae</taxon>
        <taxon>Alphabaculovirus</taxon>
        <taxon>Alphabaculovirus peluscae</taxon>
        <taxon>Perigonia lusca nucleopolyhedrovirus</taxon>
    </lineage>
</organism>
<accession>A0A0M3WNI8</accession>
<proteinExistence type="predicted"/>
<dbReference type="Proteomes" id="UP000204667">
    <property type="component" value="Segment"/>
</dbReference>
<dbReference type="KEGG" id="vg:26040043"/>
<dbReference type="OrthoDB" id="26244at10239"/>
<keyword evidence="2" id="KW-1185">Reference proteome</keyword>
<dbReference type="RefSeq" id="YP_009165732.1">
    <property type="nucleotide sequence ID" value="NC_027923.1"/>
</dbReference>
<protein>
    <submittedName>
        <fullName evidence="1">Uncharacterized protein</fullName>
    </submittedName>
</protein>
<dbReference type="EMBL" id="KM596836">
    <property type="protein sequence ID" value="AKN80681.1"/>
    <property type="molecule type" value="Genomic_DNA"/>
</dbReference>
<reference evidence="1 2" key="1">
    <citation type="journal article" date="2016" name="Sci. Rep.">
        <title>Genome sequence of Perigonia lusca single nucleopolyhedrovirus: insights into the evolution of a nucleotide metabolism enzyme in the family Baculoviridae.</title>
        <authorList>
            <person name="Ardisson-Araujo D.M."/>
            <person name="Lima R.N."/>
            <person name="Melo F.L."/>
            <person name="Clem R.J."/>
            <person name="Huang N."/>
            <person name="Bao S.N."/>
            <person name="Sosa-Gomez D.R."/>
            <person name="Ribeiro B.M."/>
        </authorList>
    </citation>
    <scope>NUCLEOTIDE SEQUENCE [LARGE SCALE GENOMIC DNA]</scope>
</reference>
<sequence>MNNVAEALELAEKFTHLHMYHNALQCYNLAIHFLNFIEIDNDTVKYMINLKIQMCQQHIVTLTNIIKTQHLTKYSLIK</sequence>